<name>A0A267F270_9PLAT</name>
<dbReference type="Proteomes" id="UP000215902">
    <property type="component" value="Unassembled WGS sequence"/>
</dbReference>
<feature type="region of interest" description="Disordered" evidence="1">
    <location>
        <begin position="1"/>
        <end position="26"/>
    </location>
</feature>
<dbReference type="OrthoDB" id="6287012at2759"/>
<accession>A0A267F270</accession>
<evidence type="ECO:0000256" key="1">
    <source>
        <dbReference type="SAM" id="MobiDB-lite"/>
    </source>
</evidence>
<evidence type="ECO:0000313" key="2">
    <source>
        <dbReference type="EMBL" id="PAA67334.1"/>
    </source>
</evidence>
<keyword evidence="3" id="KW-1185">Reference proteome</keyword>
<protein>
    <submittedName>
        <fullName evidence="2">Uncharacterized protein</fullName>
    </submittedName>
</protein>
<feature type="non-terminal residue" evidence="2">
    <location>
        <position position="1"/>
    </location>
</feature>
<comment type="caution">
    <text evidence="2">The sequence shown here is derived from an EMBL/GenBank/DDBJ whole genome shotgun (WGS) entry which is preliminary data.</text>
</comment>
<sequence length="84" mass="9792">AEAMDSGHLPVKRSRPDSAKFANGVPPLQPLTANQLDKAMIGKWLREDLEDKYLSLYQDHVKLKEKFREQDEKIRDFKLVLKKK</sequence>
<proteinExistence type="predicted"/>
<dbReference type="AlphaFoldDB" id="A0A267F270"/>
<gene>
    <name evidence="2" type="ORF">BOX15_Mlig024561g1</name>
</gene>
<organism evidence="2 3">
    <name type="scientific">Macrostomum lignano</name>
    <dbReference type="NCBI Taxonomy" id="282301"/>
    <lineage>
        <taxon>Eukaryota</taxon>
        <taxon>Metazoa</taxon>
        <taxon>Spiralia</taxon>
        <taxon>Lophotrochozoa</taxon>
        <taxon>Platyhelminthes</taxon>
        <taxon>Rhabditophora</taxon>
        <taxon>Macrostomorpha</taxon>
        <taxon>Macrostomida</taxon>
        <taxon>Macrostomidae</taxon>
        <taxon>Macrostomum</taxon>
    </lineage>
</organism>
<feature type="non-terminal residue" evidence="2">
    <location>
        <position position="84"/>
    </location>
</feature>
<evidence type="ECO:0000313" key="3">
    <source>
        <dbReference type="Proteomes" id="UP000215902"/>
    </source>
</evidence>
<reference evidence="2 3" key="1">
    <citation type="submission" date="2017-06" db="EMBL/GenBank/DDBJ databases">
        <title>A platform for efficient transgenesis in Macrostomum lignano, a flatworm model organism for stem cell research.</title>
        <authorList>
            <person name="Berezikov E."/>
        </authorList>
    </citation>
    <scope>NUCLEOTIDE SEQUENCE [LARGE SCALE GENOMIC DNA]</scope>
    <source>
        <strain evidence="2">DV1</strain>
        <tissue evidence="2">Whole organism</tissue>
    </source>
</reference>
<dbReference type="EMBL" id="NIVC01001492">
    <property type="protein sequence ID" value="PAA67334.1"/>
    <property type="molecule type" value="Genomic_DNA"/>
</dbReference>